<feature type="transmembrane region" description="Helical" evidence="10">
    <location>
        <begin position="180"/>
        <end position="201"/>
    </location>
</feature>
<dbReference type="InterPro" id="IPR017452">
    <property type="entry name" value="GPCR_Rhodpsn_7TM"/>
</dbReference>
<accession>A0AAV2QE22</accession>
<sequence length="516" mass="59416">MIHVLGQPNICSSQPVRYQIKSSMNIYLFILCGPQDRNFASTFFNIKLIINVLTTFLGENNTSCRQLSTLINSDIEDIKQFSSLCSFYNTFGGGAVEATQGYMTIYGHMIKAYNFLTIHGRTLNLLENMVVEGSREREASHYYLNKYLKMQFNILIIYISNSVKDLMFYTTKIVYKLRLLVPYLETTVVHASVLSLVFISLERYHVICRPLQAGYRCTKAKAIVAIATIWTLAAASAGPTLIFQDYQEEPTGPECLFLLENPWAGYYFLAMSVLFFFLPLVLLVILYSVIARQLLIDTYNLTHKKNSPQMRARKQVVIMLSTVVVFFFICLLPLRVFFIWIIESPIETIHSLGNETFYNILWFCRIMYYINSCINPILYNMTSTRFRTAFLRLCGCRRTLQLHEYNSNTSYNNQSMANIRLNYGTNCSLVYKSMYSKSVASQQFSYVSTGGTALSRQTSVAYPSFSQRRDSPPSPSINRHNLQCPSPSFNRHNHQYLNSTTNSHYQQPYQIIDSYV</sequence>
<dbReference type="Gene3D" id="1.20.1070.10">
    <property type="entry name" value="Rhodopsin 7-helix transmembrane proteins"/>
    <property type="match status" value="1"/>
</dbReference>
<feature type="transmembrane region" description="Helical" evidence="10">
    <location>
        <begin position="263"/>
        <end position="295"/>
    </location>
</feature>
<dbReference type="PANTHER" id="PTHR24243:SF233">
    <property type="entry name" value="THYROTROPIN-RELEASING HORMONE RECEPTOR"/>
    <property type="match status" value="1"/>
</dbReference>
<evidence type="ECO:0000256" key="4">
    <source>
        <dbReference type="ARBA" id="ARBA00022989"/>
    </source>
</evidence>
<dbReference type="AlphaFoldDB" id="A0AAV2QE22"/>
<evidence type="ECO:0000256" key="3">
    <source>
        <dbReference type="ARBA" id="ARBA00022692"/>
    </source>
</evidence>
<dbReference type="PRINTS" id="PR00237">
    <property type="entry name" value="GPCRRHODOPSN"/>
</dbReference>
<dbReference type="Proteomes" id="UP001497623">
    <property type="component" value="Unassembled WGS sequence"/>
</dbReference>
<feature type="transmembrane region" description="Helical" evidence="10">
    <location>
        <begin position="316"/>
        <end position="340"/>
    </location>
</feature>
<keyword evidence="6 10" id="KW-0472">Membrane</keyword>
<evidence type="ECO:0000313" key="12">
    <source>
        <dbReference type="EMBL" id="CAL4078646.1"/>
    </source>
</evidence>
<evidence type="ECO:0000256" key="8">
    <source>
        <dbReference type="ARBA" id="ARBA00023224"/>
    </source>
</evidence>
<keyword evidence="7 9" id="KW-0675">Receptor</keyword>
<keyword evidence="5 9" id="KW-0297">G-protein coupled receptor</keyword>
<comment type="subcellular location">
    <subcellularLocation>
        <location evidence="1">Membrane</location>
        <topology evidence="1">Multi-pass membrane protein</topology>
    </subcellularLocation>
</comment>
<evidence type="ECO:0000259" key="11">
    <source>
        <dbReference type="PROSITE" id="PS50262"/>
    </source>
</evidence>
<dbReference type="PROSITE" id="PS50262">
    <property type="entry name" value="G_PROTEIN_RECEP_F1_2"/>
    <property type="match status" value="1"/>
</dbReference>
<name>A0AAV2QE22_MEGNR</name>
<protein>
    <recommendedName>
        <fullName evidence="11">G-protein coupled receptors family 1 profile domain-containing protein</fullName>
    </recommendedName>
</protein>
<proteinExistence type="inferred from homology"/>
<evidence type="ECO:0000256" key="7">
    <source>
        <dbReference type="ARBA" id="ARBA00023170"/>
    </source>
</evidence>
<gene>
    <name evidence="12" type="ORF">MNOR_LOCUS10713</name>
</gene>
<dbReference type="Pfam" id="PF00001">
    <property type="entry name" value="7tm_1"/>
    <property type="match status" value="1"/>
</dbReference>
<evidence type="ECO:0000256" key="1">
    <source>
        <dbReference type="ARBA" id="ARBA00004141"/>
    </source>
</evidence>
<keyword evidence="3 9" id="KW-0812">Transmembrane</keyword>
<evidence type="ECO:0000256" key="10">
    <source>
        <dbReference type="SAM" id="Phobius"/>
    </source>
</evidence>
<dbReference type="GO" id="GO:0004930">
    <property type="term" value="F:G protein-coupled receptor activity"/>
    <property type="evidence" value="ECO:0007669"/>
    <property type="project" value="UniProtKB-KW"/>
</dbReference>
<dbReference type="EMBL" id="CAXKWB010005481">
    <property type="protein sequence ID" value="CAL4078646.1"/>
    <property type="molecule type" value="Genomic_DNA"/>
</dbReference>
<feature type="transmembrane region" description="Helical" evidence="10">
    <location>
        <begin position="222"/>
        <end position="243"/>
    </location>
</feature>
<comment type="similarity">
    <text evidence="2 9">Belongs to the G-protein coupled receptor 1 family.</text>
</comment>
<evidence type="ECO:0000256" key="5">
    <source>
        <dbReference type="ARBA" id="ARBA00023040"/>
    </source>
</evidence>
<feature type="transmembrane region" description="Helical" evidence="10">
    <location>
        <begin position="360"/>
        <end position="379"/>
    </location>
</feature>
<dbReference type="InterPro" id="IPR000276">
    <property type="entry name" value="GPCR_Rhodpsn"/>
</dbReference>
<feature type="domain" description="G-protein coupled receptors family 1 profile" evidence="11">
    <location>
        <begin position="123"/>
        <end position="379"/>
    </location>
</feature>
<dbReference type="PANTHER" id="PTHR24243">
    <property type="entry name" value="G-PROTEIN COUPLED RECEPTOR"/>
    <property type="match status" value="1"/>
</dbReference>
<feature type="non-terminal residue" evidence="12">
    <location>
        <position position="516"/>
    </location>
</feature>
<keyword evidence="4 10" id="KW-1133">Transmembrane helix</keyword>
<evidence type="ECO:0000313" key="13">
    <source>
        <dbReference type="Proteomes" id="UP001497623"/>
    </source>
</evidence>
<dbReference type="SUPFAM" id="SSF81321">
    <property type="entry name" value="Family A G protein-coupled receptor-like"/>
    <property type="match status" value="1"/>
</dbReference>
<dbReference type="GO" id="GO:0005886">
    <property type="term" value="C:plasma membrane"/>
    <property type="evidence" value="ECO:0007669"/>
    <property type="project" value="TreeGrafter"/>
</dbReference>
<dbReference type="PROSITE" id="PS00237">
    <property type="entry name" value="G_PROTEIN_RECEP_F1_1"/>
    <property type="match status" value="1"/>
</dbReference>
<keyword evidence="13" id="KW-1185">Reference proteome</keyword>
<evidence type="ECO:0000256" key="6">
    <source>
        <dbReference type="ARBA" id="ARBA00023136"/>
    </source>
</evidence>
<organism evidence="12 13">
    <name type="scientific">Meganyctiphanes norvegica</name>
    <name type="common">Northern krill</name>
    <name type="synonym">Thysanopoda norvegica</name>
    <dbReference type="NCBI Taxonomy" id="48144"/>
    <lineage>
        <taxon>Eukaryota</taxon>
        <taxon>Metazoa</taxon>
        <taxon>Ecdysozoa</taxon>
        <taxon>Arthropoda</taxon>
        <taxon>Crustacea</taxon>
        <taxon>Multicrustacea</taxon>
        <taxon>Malacostraca</taxon>
        <taxon>Eumalacostraca</taxon>
        <taxon>Eucarida</taxon>
        <taxon>Euphausiacea</taxon>
        <taxon>Euphausiidae</taxon>
        <taxon>Meganyctiphanes</taxon>
    </lineage>
</organism>
<reference evidence="12 13" key="1">
    <citation type="submission" date="2024-05" db="EMBL/GenBank/DDBJ databases">
        <authorList>
            <person name="Wallberg A."/>
        </authorList>
    </citation>
    <scope>NUCLEOTIDE SEQUENCE [LARGE SCALE GENOMIC DNA]</scope>
</reference>
<comment type="caution">
    <text evidence="12">The sequence shown here is derived from an EMBL/GenBank/DDBJ whole genome shotgun (WGS) entry which is preliminary data.</text>
</comment>
<evidence type="ECO:0000256" key="9">
    <source>
        <dbReference type="RuleBase" id="RU000688"/>
    </source>
</evidence>
<evidence type="ECO:0000256" key="2">
    <source>
        <dbReference type="ARBA" id="ARBA00010663"/>
    </source>
</evidence>
<keyword evidence="8 9" id="KW-0807">Transducer</keyword>